<protein>
    <recommendedName>
        <fullName evidence="2">Rubisco LSMT substrate-binding domain-containing protein</fullName>
    </recommendedName>
</protein>
<evidence type="ECO:0000313" key="1">
    <source>
        <dbReference type="EMBL" id="CCC90874.1"/>
    </source>
</evidence>
<dbReference type="InterPro" id="IPR050600">
    <property type="entry name" value="SETD3_SETD6_MTase"/>
</dbReference>
<dbReference type="PANTHER" id="PTHR13271">
    <property type="entry name" value="UNCHARACTERIZED PUTATIVE METHYLTRANSFERASE"/>
    <property type="match status" value="1"/>
</dbReference>
<dbReference type="InterPro" id="IPR046341">
    <property type="entry name" value="SET_dom_sf"/>
</dbReference>
<dbReference type="CDD" id="cd10527">
    <property type="entry name" value="SET_LSMT"/>
    <property type="match status" value="1"/>
</dbReference>
<sequence length="573" mass="64843">MYENSLEWFWRELDISECAVEKRFYFRQNVVEQSTASHLFRLLWLWRIIVADKRVVWEHISETFTESFRCPVDPWNEQLAVKQVLNQLNQMEESAASILREELHQHVVAEMKPIASSASPRAEVVKYREDGERRPYRIVPATGDAEGSIVCNAPLGPFAELLRVPRDKMFFLDTVRKHCDLGRVVYASSELSEAIGGEEQLLVLSLVYERFVVSTSHWKELLQACPETFPTVPAYWKWSDLAGLCGLDMLDDVLAKQTRLRQFHSEVVEVLPRVYDALVGSSGLEEAEFVACFSVENIMWARAVFDSRAFNLNIDGQVMLALVPGADMINHANRSDVLTRKVEPNEGDFVMQIGAGLTLEDMGRELWMSYGPLQNWELLQYYGFVLEENEHDKLPFPLDVVDASGETEDCVAVGQDAGEENWDVRRSDLINRYALHLADSCWIGYSGVPPPALQALLRIHLASNDEFQTLERHSPFVRVGPETEAKVISVIVETVRCIIQVSASQPEDTGCQVNPEAGTESDNCQSVVEEEGEGEPCAPSRNEELCQLLRKGLELIAHRTLQWCSTQATACTR</sequence>
<dbReference type="AlphaFoldDB" id="G0UNB4"/>
<dbReference type="Gene3D" id="3.90.1410.10">
    <property type="entry name" value="set domain protein methyltransferase, domain 1"/>
    <property type="match status" value="1"/>
</dbReference>
<accession>G0UNB4</accession>
<dbReference type="PANTHER" id="PTHR13271:SF115">
    <property type="entry name" value="RUBISCO LSMT SUBSTRATE-BINDING DOMAIN-CONTAINING PROTEIN"/>
    <property type="match status" value="1"/>
</dbReference>
<name>G0UNB4_TRYCI</name>
<dbReference type="EMBL" id="HE575319">
    <property type="protein sequence ID" value="CCC90874.1"/>
    <property type="molecule type" value="Genomic_DNA"/>
</dbReference>
<reference evidence="1" key="1">
    <citation type="journal article" date="2012" name="Proc. Natl. Acad. Sci. U.S.A.">
        <title>Antigenic diversity is generated by distinct evolutionary mechanisms in African trypanosome species.</title>
        <authorList>
            <person name="Jackson A.P."/>
            <person name="Berry A."/>
            <person name="Aslett M."/>
            <person name="Allison H.C."/>
            <person name="Burton P."/>
            <person name="Vavrova-Anderson J."/>
            <person name="Brown R."/>
            <person name="Browne H."/>
            <person name="Corton N."/>
            <person name="Hauser H."/>
            <person name="Gamble J."/>
            <person name="Gilderthorp R."/>
            <person name="Marcello L."/>
            <person name="McQuillan J."/>
            <person name="Otto T.D."/>
            <person name="Quail M.A."/>
            <person name="Sanders M.J."/>
            <person name="van Tonder A."/>
            <person name="Ginger M.L."/>
            <person name="Field M.C."/>
            <person name="Barry J.D."/>
            <person name="Hertz-Fowler C."/>
            <person name="Berriman M."/>
        </authorList>
    </citation>
    <scope>NUCLEOTIDE SEQUENCE</scope>
    <source>
        <strain evidence="1">IL3000</strain>
    </source>
</reference>
<organism evidence="1">
    <name type="scientific">Trypanosoma congolense (strain IL3000)</name>
    <dbReference type="NCBI Taxonomy" id="1068625"/>
    <lineage>
        <taxon>Eukaryota</taxon>
        <taxon>Discoba</taxon>
        <taxon>Euglenozoa</taxon>
        <taxon>Kinetoplastea</taxon>
        <taxon>Metakinetoplastina</taxon>
        <taxon>Trypanosomatida</taxon>
        <taxon>Trypanosomatidae</taxon>
        <taxon>Trypanosoma</taxon>
        <taxon>Nannomonas</taxon>
    </lineage>
</organism>
<proteinExistence type="predicted"/>
<dbReference type="VEuPathDB" id="TriTrypDB:TcIL3000_6_1060"/>
<gene>
    <name evidence="1" type="ORF">TCIL3000_6_1060</name>
</gene>
<dbReference type="GO" id="GO:0016279">
    <property type="term" value="F:protein-lysine N-methyltransferase activity"/>
    <property type="evidence" value="ECO:0007669"/>
    <property type="project" value="TreeGrafter"/>
</dbReference>
<dbReference type="SUPFAM" id="SSF82199">
    <property type="entry name" value="SET domain"/>
    <property type="match status" value="1"/>
</dbReference>
<evidence type="ECO:0008006" key="2">
    <source>
        <dbReference type="Google" id="ProtNLM"/>
    </source>
</evidence>